<dbReference type="GO" id="GO:0006914">
    <property type="term" value="P:autophagy"/>
    <property type="evidence" value="ECO:0007669"/>
    <property type="project" value="UniProtKB-KW"/>
</dbReference>
<dbReference type="OrthoDB" id="294052at2759"/>
<evidence type="ECO:0000259" key="2">
    <source>
        <dbReference type="Pfam" id="PF09758"/>
    </source>
</evidence>
<sequence length="797" mass="89491">MWRSLWRSIDRFSLQHFKYVINELREIQVVDKHNRELVIDLLQSIVEIVTYGDRQDPLIFESFMEYQVLAEFVRVLKISRNSRIEAPLLQYLSIMIQNMDSEYAIYYCLSNDYINSIITHQYKFDGGDLAPYYISFLRAVSNKINRDTLCLLVKVQGDAVVSFPLYTEALKFVQHGEKMIQTAVRALTLNIYNVSDRMVYQFVSTPPASEYFSDLVHSLKQQCIHLDSLVLATENTCTDQRRKELLVETDKIVDDLYYFKDILSVGESSLSEVVTQNLLNLFVFPILLPLLQLRQNDVSNLSAVTSLYIVSLLIQVVGGKSIINSVIEIVLYPFMFSQKDANEGITVNSSFNHLTDVEKLVCSGSELMGAENIDEHLSNKNVSSNSHSVNCSMDDNVCPKRSGILALILSDNHSLLLASLFFLLTLAGSKDAENSLASMIGLTAIQHAMNQDISASQVVDGSILAKFVPQILNALLKVLATVPPTSVQIQWHSGWLFYKLLVSQGKSLDPHNLLMFNTSYEQSCDRFQKELDGCWFDHILDTLRNEWNNCKTALEKPSQSKDPFFLLELAVCLQITDGNETSSYSSWQRMVDIVKVFILHLQLKAFISKGELPENPLLAPLSSPSVDSGRTHVSDLSSASFGSEISLESGIPCRIAFSNAGVRDIYMIPAARGTSGKLLLVEKHPFRSQRGVVIAIAPLAALSPKMEEDHPTWLHLRIRDFAPGLKGSKTRGYNSKGSNHAVDGRWTLGFPNAKACEAARFAILEETNKQRTAIRNALASLLEEQSDEENSKARLSR</sequence>
<dbReference type="STRING" id="180498.A0A067KIS3"/>
<keyword evidence="4" id="KW-1185">Reference proteome</keyword>
<accession>A0A067KIS3</accession>
<proteinExistence type="predicted"/>
<organism evidence="3 4">
    <name type="scientific">Jatropha curcas</name>
    <name type="common">Barbados nut</name>
    <dbReference type="NCBI Taxonomy" id="180498"/>
    <lineage>
        <taxon>Eukaryota</taxon>
        <taxon>Viridiplantae</taxon>
        <taxon>Streptophyta</taxon>
        <taxon>Embryophyta</taxon>
        <taxon>Tracheophyta</taxon>
        <taxon>Spermatophyta</taxon>
        <taxon>Magnoliopsida</taxon>
        <taxon>eudicotyledons</taxon>
        <taxon>Gunneridae</taxon>
        <taxon>Pentapetalae</taxon>
        <taxon>rosids</taxon>
        <taxon>fabids</taxon>
        <taxon>Malpighiales</taxon>
        <taxon>Euphorbiaceae</taxon>
        <taxon>Crotonoideae</taxon>
        <taxon>Jatropheae</taxon>
        <taxon>Jatropha</taxon>
    </lineage>
</organism>
<dbReference type="Proteomes" id="UP000027138">
    <property type="component" value="Unassembled WGS sequence"/>
</dbReference>
<evidence type="ECO:0000256" key="1">
    <source>
        <dbReference type="ARBA" id="ARBA00023006"/>
    </source>
</evidence>
<reference evidence="3 4" key="1">
    <citation type="journal article" date="2014" name="PLoS ONE">
        <title>Global Analysis of Gene Expression Profiles in Physic Nut (Jatropha curcas L.) Seedlings Exposed to Salt Stress.</title>
        <authorList>
            <person name="Zhang L."/>
            <person name="Zhang C."/>
            <person name="Wu P."/>
            <person name="Chen Y."/>
            <person name="Li M."/>
            <person name="Jiang H."/>
            <person name="Wu G."/>
        </authorList>
    </citation>
    <scope>NUCLEOTIDE SEQUENCE [LARGE SCALE GENOMIC DNA]</scope>
    <source>
        <strain evidence="4">cv. GZQX0401</strain>
        <tissue evidence="3">Young leaves</tissue>
    </source>
</reference>
<keyword evidence="1" id="KW-0072">Autophagy</keyword>
<dbReference type="EMBL" id="KK914453">
    <property type="protein sequence ID" value="KDP36131.1"/>
    <property type="molecule type" value="Genomic_DNA"/>
</dbReference>
<dbReference type="PANTHER" id="PTHR21481:SF0">
    <property type="entry name" value="PROTEIN CLEC16A"/>
    <property type="match status" value="1"/>
</dbReference>
<dbReference type="InterPro" id="IPR039272">
    <property type="entry name" value="CLEC16A/TT9"/>
</dbReference>
<evidence type="ECO:0000313" key="3">
    <source>
        <dbReference type="EMBL" id="KDP36131.1"/>
    </source>
</evidence>
<protein>
    <recommendedName>
        <fullName evidence="2">FPL domain-containing protein</fullName>
    </recommendedName>
</protein>
<dbReference type="GO" id="GO:1901096">
    <property type="term" value="P:regulation of autophagosome maturation"/>
    <property type="evidence" value="ECO:0007669"/>
    <property type="project" value="TreeGrafter"/>
</dbReference>
<dbReference type="InterPro" id="IPR019155">
    <property type="entry name" value="CLEC16A/TT9_N"/>
</dbReference>
<dbReference type="PANTHER" id="PTHR21481">
    <property type="entry name" value="PROTEIN CLEC16A"/>
    <property type="match status" value="1"/>
</dbReference>
<feature type="domain" description="FPL" evidence="2">
    <location>
        <begin position="42"/>
        <end position="192"/>
    </location>
</feature>
<dbReference type="Pfam" id="PF09758">
    <property type="entry name" value="FPL"/>
    <property type="match status" value="1"/>
</dbReference>
<dbReference type="GO" id="GO:0005770">
    <property type="term" value="C:late endosome"/>
    <property type="evidence" value="ECO:0007669"/>
    <property type="project" value="TreeGrafter"/>
</dbReference>
<name>A0A067KIS3_JATCU</name>
<dbReference type="GO" id="GO:0005794">
    <property type="term" value="C:Golgi apparatus"/>
    <property type="evidence" value="ECO:0007669"/>
    <property type="project" value="TreeGrafter"/>
</dbReference>
<evidence type="ECO:0000313" key="4">
    <source>
        <dbReference type="Proteomes" id="UP000027138"/>
    </source>
</evidence>
<dbReference type="KEGG" id="jcu:105635829"/>
<dbReference type="GO" id="GO:0007034">
    <property type="term" value="P:vacuolar transport"/>
    <property type="evidence" value="ECO:0007669"/>
    <property type="project" value="TreeGrafter"/>
</dbReference>
<dbReference type="AlphaFoldDB" id="A0A067KIS3"/>
<gene>
    <name evidence="3" type="ORF">JCGZ_08775</name>
</gene>
<dbReference type="GO" id="GO:0016197">
    <property type="term" value="P:endosomal transport"/>
    <property type="evidence" value="ECO:0007669"/>
    <property type="project" value="TreeGrafter"/>
</dbReference>